<gene>
    <name evidence="2" type="ORF">SAMN05444008_11598</name>
</gene>
<dbReference type="Proteomes" id="UP000184368">
    <property type="component" value="Unassembled WGS sequence"/>
</dbReference>
<dbReference type="STRING" id="1302690.BUE76_10800"/>
<dbReference type="Pfam" id="PF10677">
    <property type="entry name" value="DUF2490"/>
    <property type="match status" value="1"/>
</dbReference>
<accession>A0A1M5G4D3</accession>
<dbReference type="EMBL" id="FQUO01000015">
    <property type="protein sequence ID" value="SHF98576.1"/>
    <property type="molecule type" value="Genomic_DNA"/>
</dbReference>
<protein>
    <recommendedName>
        <fullName evidence="4">DUF2490 domain-containing protein</fullName>
    </recommendedName>
</protein>
<evidence type="ECO:0000313" key="2">
    <source>
        <dbReference type="EMBL" id="SHF98576.1"/>
    </source>
</evidence>
<evidence type="ECO:0000256" key="1">
    <source>
        <dbReference type="SAM" id="SignalP"/>
    </source>
</evidence>
<organism evidence="2 3">
    <name type="scientific">Cnuella takakiae</name>
    <dbReference type="NCBI Taxonomy" id="1302690"/>
    <lineage>
        <taxon>Bacteria</taxon>
        <taxon>Pseudomonadati</taxon>
        <taxon>Bacteroidota</taxon>
        <taxon>Chitinophagia</taxon>
        <taxon>Chitinophagales</taxon>
        <taxon>Chitinophagaceae</taxon>
        <taxon>Cnuella</taxon>
    </lineage>
</organism>
<keyword evidence="1" id="KW-0732">Signal</keyword>
<feature type="chain" id="PRO_5013132917" description="DUF2490 domain-containing protein" evidence="1">
    <location>
        <begin position="22"/>
        <end position="256"/>
    </location>
</feature>
<evidence type="ECO:0008006" key="4">
    <source>
        <dbReference type="Google" id="ProtNLM"/>
    </source>
</evidence>
<dbReference type="AlphaFoldDB" id="A0A1M5G4D3"/>
<dbReference type="InterPro" id="IPR019619">
    <property type="entry name" value="DUF2490"/>
</dbReference>
<evidence type="ECO:0000313" key="3">
    <source>
        <dbReference type="Proteomes" id="UP000184368"/>
    </source>
</evidence>
<proteinExistence type="predicted"/>
<sequence length="256" mass="30288">MKRTVLLVLGLHLFIPFMGQAQKQTVHVQQVWLNYFNQTRFSDRWGIWADASLRTKEDWTNDLSQVIGRVGLTYYLSNQTKFTAGYGYIHHYPSDNHPQVAMPEHRPWQQLQWHNNKPNLRLMQWVRLEERFRHRIAAPDKLGAGYNFNYRVRYNMLLALPLSKKAFAPGTFSGVLNNEVHINFGKEIVYNSFDQNRFFAGFFYHVNQHDQIQAGYMNLYQQQAAGNRYRSVHTARISYFHNLDLRRKKQNNGPGH</sequence>
<reference evidence="2 3" key="1">
    <citation type="submission" date="2016-11" db="EMBL/GenBank/DDBJ databases">
        <authorList>
            <person name="Jaros S."/>
            <person name="Januszkiewicz K."/>
            <person name="Wedrychowicz H."/>
        </authorList>
    </citation>
    <scope>NUCLEOTIDE SEQUENCE [LARGE SCALE GENOMIC DNA]</scope>
    <source>
        <strain evidence="2 3">DSM 26897</strain>
    </source>
</reference>
<keyword evidence="3" id="KW-1185">Reference proteome</keyword>
<feature type="signal peptide" evidence="1">
    <location>
        <begin position="1"/>
        <end position="21"/>
    </location>
</feature>
<name>A0A1M5G4D3_9BACT</name>